<dbReference type="FunFam" id="1.10.340.70:FF:000001">
    <property type="entry name" value="Retrovirus-related Pol polyprotein from transposon gypsy-like Protein"/>
    <property type="match status" value="1"/>
</dbReference>
<dbReference type="Gene3D" id="1.10.340.70">
    <property type="match status" value="1"/>
</dbReference>
<keyword evidence="3" id="KW-1185">Reference proteome</keyword>
<dbReference type="EMBL" id="CACVKT020007064">
    <property type="protein sequence ID" value="CAC5405111.1"/>
    <property type="molecule type" value="Genomic_DNA"/>
</dbReference>
<dbReference type="InterPro" id="IPR041588">
    <property type="entry name" value="Integrase_H2C2"/>
</dbReference>
<sequence length="178" mass="20288">MAKNRTDELPVELIGEIAPEKLIQSQKEDSDIKVIIEYKNIDVKPGWHDVSRHGNKVKTYWNQSDSLEFKNGILCRKFENISGDEIIWQIVLPKALKRAVMEQLHNNITSGHLWIKKTLAGVTNRFYSCGLRSDVEQWCKTCDICASKKTPQRKANAPIKQYNVGAPLERVAIDIMGP</sequence>
<feature type="domain" description="Integrase zinc-binding" evidence="1">
    <location>
        <begin position="93"/>
        <end position="150"/>
    </location>
</feature>
<proteinExistence type="predicted"/>
<evidence type="ECO:0000313" key="3">
    <source>
        <dbReference type="Proteomes" id="UP000507470"/>
    </source>
</evidence>
<dbReference type="OrthoDB" id="10047254at2759"/>
<dbReference type="Proteomes" id="UP000507470">
    <property type="component" value="Unassembled WGS sequence"/>
</dbReference>
<protein>
    <recommendedName>
        <fullName evidence="1">Integrase zinc-binding domain-containing protein</fullName>
    </recommendedName>
</protein>
<name>A0A6J8DBN5_MYTCO</name>
<dbReference type="Pfam" id="PF17921">
    <property type="entry name" value="Integrase_H2C2"/>
    <property type="match status" value="1"/>
</dbReference>
<accession>A0A6J8DBN5</accession>
<reference evidence="2 3" key="1">
    <citation type="submission" date="2020-06" db="EMBL/GenBank/DDBJ databases">
        <authorList>
            <person name="Li R."/>
            <person name="Bekaert M."/>
        </authorList>
    </citation>
    <scope>NUCLEOTIDE SEQUENCE [LARGE SCALE GENOMIC DNA]</scope>
    <source>
        <strain evidence="3">wild</strain>
    </source>
</reference>
<gene>
    <name evidence="2" type="ORF">MCOR_38828</name>
</gene>
<evidence type="ECO:0000259" key="1">
    <source>
        <dbReference type="Pfam" id="PF17921"/>
    </source>
</evidence>
<dbReference type="InterPro" id="IPR050951">
    <property type="entry name" value="Retrovirus_Pol_polyprotein"/>
</dbReference>
<dbReference type="AlphaFoldDB" id="A0A6J8DBN5"/>
<organism evidence="2 3">
    <name type="scientific">Mytilus coruscus</name>
    <name type="common">Sea mussel</name>
    <dbReference type="NCBI Taxonomy" id="42192"/>
    <lineage>
        <taxon>Eukaryota</taxon>
        <taxon>Metazoa</taxon>
        <taxon>Spiralia</taxon>
        <taxon>Lophotrochozoa</taxon>
        <taxon>Mollusca</taxon>
        <taxon>Bivalvia</taxon>
        <taxon>Autobranchia</taxon>
        <taxon>Pteriomorphia</taxon>
        <taxon>Mytilida</taxon>
        <taxon>Mytiloidea</taxon>
        <taxon>Mytilidae</taxon>
        <taxon>Mytilinae</taxon>
        <taxon>Mytilus</taxon>
    </lineage>
</organism>
<dbReference type="PANTHER" id="PTHR37984:SF15">
    <property type="entry name" value="INTEGRASE CATALYTIC DOMAIN-CONTAINING PROTEIN"/>
    <property type="match status" value="1"/>
</dbReference>
<evidence type="ECO:0000313" key="2">
    <source>
        <dbReference type="EMBL" id="CAC5405111.1"/>
    </source>
</evidence>
<dbReference type="PANTHER" id="PTHR37984">
    <property type="entry name" value="PROTEIN CBG26694"/>
    <property type="match status" value="1"/>
</dbReference>